<reference evidence="7 8" key="1">
    <citation type="journal article" date="2018" name="Mol. Genet. Genomics">
        <title>The red deer Cervus elaphus genome CerEla1.0: sequencing, annotating, genes, and chromosomes.</title>
        <authorList>
            <person name="Bana N.A."/>
            <person name="Nyiri A."/>
            <person name="Nagy J."/>
            <person name="Frank K."/>
            <person name="Nagy T."/>
            <person name="Steger V."/>
            <person name="Schiller M."/>
            <person name="Lakatos P."/>
            <person name="Sugar L."/>
            <person name="Horn P."/>
            <person name="Barta E."/>
            <person name="Orosz L."/>
        </authorList>
    </citation>
    <scope>NUCLEOTIDE SEQUENCE [LARGE SCALE GENOMIC DNA]</scope>
    <source>
        <strain evidence="7">Hungarian</strain>
    </source>
</reference>
<dbReference type="AlphaFoldDB" id="A0A212C7V4"/>
<evidence type="ECO:0000256" key="2">
    <source>
        <dbReference type="ARBA" id="ARBA00022729"/>
    </source>
</evidence>
<comment type="subcellular location">
    <subcellularLocation>
        <location evidence="1">Membrane</location>
    </subcellularLocation>
</comment>
<evidence type="ECO:0000313" key="8">
    <source>
        <dbReference type="Proteomes" id="UP000242450"/>
    </source>
</evidence>
<evidence type="ECO:0008006" key="9">
    <source>
        <dbReference type="Google" id="ProtNLM"/>
    </source>
</evidence>
<proteinExistence type="predicted"/>
<name>A0A212C7V4_CEREH</name>
<keyword evidence="5" id="KW-0325">Glycoprotein</keyword>
<feature type="transmembrane region" description="Helical" evidence="6">
    <location>
        <begin position="403"/>
        <end position="421"/>
    </location>
</feature>
<feature type="non-terminal residue" evidence="7">
    <location>
        <position position="501"/>
    </location>
</feature>
<sequence length="501" mass="56141">TTNNGPRYQPVCIHLIGHLHYPIDHHPVSSNCFIVMNLMEKSGTTAAIPSSGCFSLDYEKVVLGGRGAFLLCQPSPAALLCSHINGGRRKRVFFSQPCPHLRFSSQTLTLFATSSPLILSPILESRGVVVQGQVDGNVFLSYDCGGAKIQSTSPLGEESGPLTLQGRMMCLYKEDGHISGSWQFGFNGQIMDTGQRFILGGEMKEKWENDTDVTNFLKRVSMGDCRDWLQDFMVPWEKTLKTSDAHSLCLDLTVKSQSRPGQPWCQIQGAVDTKPFLQYDSDSNKVRPLGFLGEEVNNTKAWTELSQTVGEAGRELRMVLPVIKLDKKEMRGIDPRATGIEEEWENNQELAEYFRKISTGDYSYWLREFLKHWENMLLPEPTEPLTMAPNNHQPASIPLNKCILPLIFIFIIFICLIVIIVKKCMKKSGTTESENQAGLWFLGRFVLNLLLNVTNPPSGNLSTPLLLSAPEDSILMLPSLCHSRTDWLCWKPRSPISCQNP</sequence>
<dbReference type="OrthoDB" id="9531345at2759"/>
<dbReference type="GO" id="GO:0006955">
    <property type="term" value="P:immune response"/>
    <property type="evidence" value="ECO:0007669"/>
    <property type="project" value="TreeGrafter"/>
</dbReference>
<keyword evidence="8" id="KW-1185">Reference proteome</keyword>
<dbReference type="EMBL" id="MKHE01000026">
    <property type="protein sequence ID" value="OWK02073.1"/>
    <property type="molecule type" value="Genomic_DNA"/>
</dbReference>
<keyword evidence="6" id="KW-0812">Transmembrane</keyword>
<evidence type="ECO:0000313" key="7">
    <source>
        <dbReference type="EMBL" id="OWK02073.1"/>
    </source>
</evidence>
<keyword evidence="4" id="KW-1015">Disulfide bond</keyword>
<evidence type="ECO:0000256" key="6">
    <source>
        <dbReference type="SAM" id="Phobius"/>
    </source>
</evidence>
<comment type="caution">
    <text evidence="7">The sequence shown here is derived from an EMBL/GenBank/DDBJ whole genome shotgun (WGS) entry which is preliminary data.</text>
</comment>
<dbReference type="PANTHER" id="PTHR16675">
    <property type="entry name" value="MHC CLASS I-RELATED"/>
    <property type="match status" value="1"/>
</dbReference>
<evidence type="ECO:0000256" key="5">
    <source>
        <dbReference type="ARBA" id="ARBA00023180"/>
    </source>
</evidence>
<protein>
    <recommendedName>
        <fullName evidence="9">MHC class I-like antigen recognition-like domain-containing protein</fullName>
    </recommendedName>
</protein>
<dbReference type="Proteomes" id="UP000242450">
    <property type="component" value="Chromosome 26"/>
</dbReference>
<dbReference type="GO" id="GO:0009897">
    <property type="term" value="C:external side of plasma membrane"/>
    <property type="evidence" value="ECO:0007669"/>
    <property type="project" value="TreeGrafter"/>
</dbReference>
<keyword evidence="6" id="KW-1133">Transmembrane helix</keyword>
<dbReference type="PANTHER" id="PTHR16675:SF64">
    <property type="entry name" value="RETINOIC ACID EARLY TRANSCRIPT 1E"/>
    <property type="match status" value="1"/>
</dbReference>
<gene>
    <name evidence="7" type="ORF">Celaphus_00019085</name>
</gene>
<dbReference type="GO" id="GO:0002486">
    <property type="term" value="P:antigen processing and presentation of endogenous peptide antigen via MHC class I via ER pathway, TAP-independent"/>
    <property type="evidence" value="ECO:0007669"/>
    <property type="project" value="TreeGrafter"/>
</dbReference>
<dbReference type="GO" id="GO:0001916">
    <property type="term" value="P:positive regulation of T cell mediated cytotoxicity"/>
    <property type="evidence" value="ECO:0007669"/>
    <property type="project" value="TreeGrafter"/>
</dbReference>
<keyword evidence="3 6" id="KW-0472">Membrane</keyword>
<accession>A0A212C7V4</accession>
<dbReference type="InterPro" id="IPR037055">
    <property type="entry name" value="MHC_I-like_Ag-recog_sf"/>
</dbReference>
<evidence type="ECO:0000256" key="3">
    <source>
        <dbReference type="ARBA" id="ARBA00023136"/>
    </source>
</evidence>
<dbReference type="InterPro" id="IPR011162">
    <property type="entry name" value="MHC_I/II-like_Ag-recog"/>
</dbReference>
<dbReference type="GO" id="GO:0046703">
    <property type="term" value="F:natural killer cell lectin-like receptor binding"/>
    <property type="evidence" value="ECO:0007669"/>
    <property type="project" value="UniProtKB-ARBA"/>
</dbReference>
<dbReference type="GO" id="GO:0002476">
    <property type="term" value="P:antigen processing and presentation of endogenous peptide antigen via MHC class Ib"/>
    <property type="evidence" value="ECO:0007669"/>
    <property type="project" value="TreeGrafter"/>
</dbReference>
<keyword evidence="2" id="KW-0732">Signal</keyword>
<feature type="non-terminal residue" evidence="7">
    <location>
        <position position="1"/>
    </location>
</feature>
<dbReference type="InterPro" id="IPR050208">
    <property type="entry name" value="MHC_class-I_related"/>
</dbReference>
<dbReference type="SUPFAM" id="SSF54452">
    <property type="entry name" value="MHC antigen-recognition domain"/>
    <property type="match status" value="2"/>
</dbReference>
<evidence type="ECO:0000256" key="1">
    <source>
        <dbReference type="ARBA" id="ARBA00004370"/>
    </source>
</evidence>
<dbReference type="GO" id="GO:0005615">
    <property type="term" value="C:extracellular space"/>
    <property type="evidence" value="ECO:0007669"/>
    <property type="project" value="TreeGrafter"/>
</dbReference>
<dbReference type="Gene3D" id="3.30.500.10">
    <property type="entry name" value="MHC class I-like antigen recognition-like"/>
    <property type="match status" value="3"/>
</dbReference>
<organism evidence="7 8">
    <name type="scientific">Cervus elaphus hippelaphus</name>
    <name type="common">European red deer</name>
    <dbReference type="NCBI Taxonomy" id="46360"/>
    <lineage>
        <taxon>Eukaryota</taxon>
        <taxon>Metazoa</taxon>
        <taxon>Chordata</taxon>
        <taxon>Craniata</taxon>
        <taxon>Vertebrata</taxon>
        <taxon>Euteleostomi</taxon>
        <taxon>Mammalia</taxon>
        <taxon>Eutheria</taxon>
        <taxon>Laurasiatheria</taxon>
        <taxon>Artiodactyla</taxon>
        <taxon>Ruminantia</taxon>
        <taxon>Pecora</taxon>
        <taxon>Cervidae</taxon>
        <taxon>Cervinae</taxon>
        <taxon>Cervus</taxon>
    </lineage>
</organism>
<evidence type="ECO:0000256" key="4">
    <source>
        <dbReference type="ARBA" id="ARBA00023157"/>
    </source>
</evidence>